<name>A0A0B7H468_9FLAO</name>
<dbReference type="Gene3D" id="3.40.50.170">
    <property type="entry name" value="Formyl transferase, N-terminal domain"/>
    <property type="match status" value="1"/>
</dbReference>
<protein>
    <recommendedName>
        <fullName evidence="2">phosphoribosylglycinamide formyltransferase 1</fullName>
        <ecNumber evidence="2">2.1.2.2</ecNumber>
    </recommendedName>
    <alternativeName>
        <fullName evidence="7">5'-phosphoribosylglycinamide transformylase</fullName>
    </alternativeName>
    <alternativeName>
        <fullName evidence="6">GAR transformylase</fullName>
    </alternativeName>
</protein>
<proteinExistence type="inferred from homology"/>
<dbReference type="InterPro" id="IPR001555">
    <property type="entry name" value="GART_AS"/>
</dbReference>
<evidence type="ECO:0000256" key="8">
    <source>
        <dbReference type="ARBA" id="ARBA00047664"/>
    </source>
</evidence>
<evidence type="ECO:0000256" key="2">
    <source>
        <dbReference type="ARBA" id="ARBA00012254"/>
    </source>
</evidence>
<comment type="pathway">
    <text evidence="1">Purine metabolism; IMP biosynthesis via de novo pathway; N(2)-formyl-N(1)-(5-phospho-D-ribosyl)glycinamide from N(1)-(5-phospho-D-ribosyl)glycinamide (10-formyl THF route): step 1/1.</text>
</comment>
<dbReference type="PANTHER" id="PTHR43369:SF2">
    <property type="entry name" value="PHOSPHORIBOSYLGLYCINAMIDE FORMYLTRANSFERASE"/>
    <property type="match status" value="1"/>
</dbReference>
<dbReference type="AlphaFoldDB" id="A0A0B7H468"/>
<dbReference type="Pfam" id="PF00551">
    <property type="entry name" value="Formyl_trans_N"/>
    <property type="match status" value="1"/>
</dbReference>
<dbReference type="RefSeq" id="WP_041990798.1">
    <property type="nucleotide sequence ID" value="NZ_CDOD01000008.1"/>
</dbReference>
<dbReference type="GO" id="GO:0005829">
    <property type="term" value="C:cytosol"/>
    <property type="evidence" value="ECO:0007669"/>
    <property type="project" value="TreeGrafter"/>
</dbReference>
<reference evidence="11" key="1">
    <citation type="submission" date="2015-01" db="EMBL/GenBank/DDBJ databases">
        <authorList>
            <person name="MANFREDI Pablo"/>
        </authorList>
    </citation>
    <scope>NUCLEOTIDE SEQUENCE [LARGE SCALE GENOMIC DNA]</scope>
    <source>
        <strain evidence="11">Ccyn2B</strain>
    </source>
</reference>
<evidence type="ECO:0000313" key="11">
    <source>
        <dbReference type="Proteomes" id="UP000038055"/>
    </source>
</evidence>
<evidence type="ECO:0000256" key="5">
    <source>
        <dbReference type="ARBA" id="ARBA00038440"/>
    </source>
</evidence>
<dbReference type="PANTHER" id="PTHR43369">
    <property type="entry name" value="PHOSPHORIBOSYLGLYCINAMIDE FORMYLTRANSFERASE"/>
    <property type="match status" value="1"/>
</dbReference>
<dbReference type="SUPFAM" id="SSF53328">
    <property type="entry name" value="Formyltransferase"/>
    <property type="match status" value="1"/>
</dbReference>
<keyword evidence="4" id="KW-0658">Purine biosynthesis</keyword>
<dbReference type="GO" id="GO:0006189">
    <property type="term" value="P:'de novo' IMP biosynthetic process"/>
    <property type="evidence" value="ECO:0007669"/>
    <property type="project" value="UniProtKB-UniPathway"/>
</dbReference>
<dbReference type="CDD" id="cd08645">
    <property type="entry name" value="FMT_core_GART"/>
    <property type="match status" value="1"/>
</dbReference>
<comment type="similarity">
    <text evidence="5">Belongs to the GART family.</text>
</comment>
<keyword evidence="3 10" id="KW-0808">Transferase</keyword>
<dbReference type="InterPro" id="IPR036477">
    <property type="entry name" value="Formyl_transf_N_sf"/>
</dbReference>
<dbReference type="EC" id="2.1.2.2" evidence="2"/>
<gene>
    <name evidence="10" type="ORF">CCYN2B_160017</name>
</gene>
<evidence type="ECO:0000256" key="4">
    <source>
        <dbReference type="ARBA" id="ARBA00022755"/>
    </source>
</evidence>
<dbReference type="GO" id="GO:0004644">
    <property type="term" value="F:phosphoribosylglycinamide formyltransferase activity"/>
    <property type="evidence" value="ECO:0007669"/>
    <property type="project" value="UniProtKB-EC"/>
</dbReference>
<comment type="catalytic activity">
    <reaction evidence="8">
        <text>N(1)-(5-phospho-beta-D-ribosyl)glycinamide + (6R)-10-formyltetrahydrofolate = N(2)-formyl-N(1)-(5-phospho-beta-D-ribosyl)glycinamide + (6S)-5,6,7,8-tetrahydrofolate + H(+)</text>
        <dbReference type="Rhea" id="RHEA:15053"/>
        <dbReference type="ChEBI" id="CHEBI:15378"/>
        <dbReference type="ChEBI" id="CHEBI:57453"/>
        <dbReference type="ChEBI" id="CHEBI:143788"/>
        <dbReference type="ChEBI" id="CHEBI:147286"/>
        <dbReference type="ChEBI" id="CHEBI:195366"/>
        <dbReference type="EC" id="2.1.2.2"/>
    </reaction>
</comment>
<dbReference type="Proteomes" id="UP000038055">
    <property type="component" value="Unassembled WGS sequence"/>
</dbReference>
<accession>A0A0B7H468</accession>
<feature type="domain" description="Formyl transferase N-terminal" evidence="9">
    <location>
        <begin position="2"/>
        <end position="182"/>
    </location>
</feature>
<evidence type="ECO:0000313" key="10">
    <source>
        <dbReference type="EMBL" id="CEN33324.1"/>
    </source>
</evidence>
<dbReference type="InterPro" id="IPR002376">
    <property type="entry name" value="Formyl_transf_N"/>
</dbReference>
<evidence type="ECO:0000259" key="9">
    <source>
        <dbReference type="Pfam" id="PF00551"/>
    </source>
</evidence>
<organism evidence="10 11">
    <name type="scientific">Capnocytophaga cynodegmi</name>
    <dbReference type="NCBI Taxonomy" id="28189"/>
    <lineage>
        <taxon>Bacteria</taxon>
        <taxon>Pseudomonadati</taxon>
        <taxon>Bacteroidota</taxon>
        <taxon>Flavobacteriia</taxon>
        <taxon>Flavobacteriales</taxon>
        <taxon>Flavobacteriaceae</taxon>
        <taxon>Capnocytophaga</taxon>
    </lineage>
</organism>
<evidence type="ECO:0000256" key="7">
    <source>
        <dbReference type="ARBA" id="ARBA00041682"/>
    </source>
</evidence>
<dbReference type="STRING" id="28189.CCYN74_30061"/>
<evidence type="ECO:0000256" key="6">
    <source>
        <dbReference type="ARBA" id="ARBA00041324"/>
    </source>
</evidence>
<dbReference type="eggNOG" id="COG0299">
    <property type="taxonomic scope" value="Bacteria"/>
</dbReference>
<dbReference type="UniPathway" id="UPA00074">
    <property type="reaction ID" value="UER00126"/>
</dbReference>
<evidence type="ECO:0000256" key="1">
    <source>
        <dbReference type="ARBA" id="ARBA00005054"/>
    </source>
</evidence>
<keyword evidence="11" id="KW-1185">Reference proteome</keyword>
<dbReference type="PROSITE" id="PS00373">
    <property type="entry name" value="GART"/>
    <property type="match status" value="1"/>
</dbReference>
<evidence type="ECO:0000256" key="3">
    <source>
        <dbReference type="ARBA" id="ARBA00022679"/>
    </source>
</evidence>
<dbReference type="InterPro" id="IPR004607">
    <property type="entry name" value="GART"/>
</dbReference>
<sequence length="187" mass="21229">MKKIIIFASGSGSNAERIATFFKDDKNTQVSLILSNNPKAGVLERAKRLQIPSIVFDRQAFYHSEIVLDIIQSQNPDLIILAGFLWKFPENIIKNFPNKIINIHPSLLPKYGGKGMYGGFVHQLVIENKETESGITIHYVNENYDEGTIIFQTKTEVSVNDTPETLAEKIHRLEYEHFPKVISSLLK</sequence>
<dbReference type="EMBL" id="CDOD01000008">
    <property type="protein sequence ID" value="CEN33324.1"/>
    <property type="molecule type" value="Genomic_DNA"/>
</dbReference>